<dbReference type="InterPro" id="IPR001875">
    <property type="entry name" value="DED_dom"/>
</dbReference>
<accession>A0A1S3H1H6</accession>
<evidence type="ECO:0000256" key="1">
    <source>
        <dbReference type="SAM" id="MobiDB-lite"/>
    </source>
</evidence>
<proteinExistence type="predicted"/>
<organism evidence="4 5">
    <name type="scientific">Lingula anatina</name>
    <name type="common">Brachiopod</name>
    <name type="synonym">Lingula unguis</name>
    <dbReference type="NCBI Taxonomy" id="7574"/>
    <lineage>
        <taxon>Eukaryota</taxon>
        <taxon>Metazoa</taxon>
        <taxon>Spiralia</taxon>
        <taxon>Lophotrochozoa</taxon>
        <taxon>Brachiopoda</taxon>
        <taxon>Linguliformea</taxon>
        <taxon>Lingulata</taxon>
        <taxon>Lingulida</taxon>
        <taxon>Linguloidea</taxon>
        <taxon>Lingulidae</taxon>
        <taxon>Lingula</taxon>
    </lineage>
</organism>
<keyword evidence="4" id="KW-1185">Reference proteome</keyword>
<feature type="domain" description="DED" evidence="2">
    <location>
        <begin position="28"/>
        <end position="106"/>
    </location>
</feature>
<dbReference type="InterPro" id="IPR001315">
    <property type="entry name" value="CARD"/>
</dbReference>
<evidence type="ECO:0000313" key="5">
    <source>
        <dbReference type="RefSeq" id="XP_013379863.1"/>
    </source>
</evidence>
<feature type="compositionally biased region" description="Basic and acidic residues" evidence="1">
    <location>
        <begin position="643"/>
        <end position="656"/>
    </location>
</feature>
<sequence>MLLSNTEKSIGRFRQSSTVMEYSKPQFRHNELIVDLDDSITPSVLGKLKQLSKGVYLKPKELEFCDTRGFLNALEDKCYIGVGRYDNLKELLKKAGVARLVQDVEKAEDDIKEMERTVFHDDPAHVKAFKVHYDDICATLRKGSTFADVTEILKRQKILGRQHQIVGPTPLAARELLNIVMDKRNKGLRAMRVLACALWDAGHLKLACDILTTQYSWERGAGRDVRIPSSKRQILSGYLQITENLSEPDLDRVLDHLVSQGKVSEDERATILQQPSRMEKVQEMLDTVLSVDREGAGWALMDGLAHAGQHGLASVMMSWTISWMELELLLVGKYKTKILSSSSLNRDNDLDVRRGQQLPRMAAGERVTSWNVSDSGHGELTKTAICGQWAFSSDEPGQREWRGHKAVIDVETVEEVLGDHARKGKQTAQETLASIPDLPESSLFILNAMKRPDLKKKWKCLLSGECFPGAKVLLFEGSDAELQWSHLGKILSDCYRDKLRNISISDGLTDLVSRKRRMSTRSQATTLPRMRLDERVFSWEAMDSEHGELLKTVICWQWANSSNEPGQREWGGHKAVIDLEILDDISGESKETVLKVLDVIPDETLFILNTMTHQDLKTKWSLLLSGKLLPDAKVLLIEERDGEGMSRDRVKRKQDSTETSGEPTGDRSAKKQRSTIL</sequence>
<dbReference type="AlphaFoldDB" id="A0A1S3H1H6"/>
<reference evidence="5" key="1">
    <citation type="submission" date="2025-08" db="UniProtKB">
        <authorList>
            <consortium name="RefSeq"/>
        </authorList>
    </citation>
    <scope>IDENTIFICATION</scope>
    <source>
        <tissue evidence="5">Gonads</tissue>
    </source>
</reference>
<dbReference type="CDD" id="cd01671">
    <property type="entry name" value="CARD"/>
    <property type="match status" value="1"/>
</dbReference>
<feature type="region of interest" description="Disordered" evidence="1">
    <location>
        <begin position="643"/>
        <end position="677"/>
    </location>
</feature>
<evidence type="ECO:0000259" key="3">
    <source>
        <dbReference type="PROSITE" id="PS50209"/>
    </source>
</evidence>
<dbReference type="InterPro" id="IPR011029">
    <property type="entry name" value="DEATH-like_dom_sf"/>
</dbReference>
<dbReference type="RefSeq" id="XP_013379863.1">
    <property type="nucleotide sequence ID" value="XM_013524409.2"/>
</dbReference>
<dbReference type="PROSITE" id="PS50209">
    <property type="entry name" value="CARD"/>
    <property type="match status" value="1"/>
</dbReference>
<dbReference type="Pfam" id="PF00619">
    <property type="entry name" value="CARD"/>
    <property type="match status" value="1"/>
</dbReference>
<dbReference type="PROSITE" id="PS50168">
    <property type="entry name" value="DED"/>
    <property type="match status" value="1"/>
</dbReference>
<dbReference type="SUPFAM" id="SSF47986">
    <property type="entry name" value="DEATH domain"/>
    <property type="match status" value="1"/>
</dbReference>
<gene>
    <name evidence="5" type="primary">LOC106151255</name>
</gene>
<dbReference type="GeneID" id="106151255"/>
<evidence type="ECO:0000259" key="2">
    <source>
        <dbReference type="PROSITE" id="PS50168"/>
    </source>
</evidence>
<dbReference type="Proteomes" id="UP000085678">
    <property type="component" value="Unplaced"/>
</dbReference>
<evidence type="ECO:0000313" key="4">
    <source>
        <dbReference type="Proteomes" id="UP000085678"/>
    </source>
</evidence>
<dbReference type="Gene3D" id="1.10.533.10">
    <property type="entry name" value="Death Domain, Fas"/>
    <property type="match status" value="2"/>
</dbReference>
<name>A0A1S3H1H6_LINAN</name>
<protein>
    <submittedName>
        <fullName evidence="5">Uncharacterized protein LOC106151255 isoform X2</fullName>
    </submittedName>
</protein>
<dbReference type="GO" id="GO:0042981">
    <property type="term" value="P:regulation of apoptotic process"/>
    <property type="evidence" value="ECO:0007669"/>
    <property type="project" value="InterPro"/>
</dbReference>
<feature type="domain" description="CARD" evidence="3">
    <location>
        <begin position="240"/>
        <end position="319"/>
    </location>
</feature>